<evidence type="ECO:0000259" key="3">
    <source>
        <dbReference type="Pfam" id="PF01417"/>
    </source>
</evidence>
<keyword evidence="5" id="KW-1185">Reference proteome</keyword>
<evidence type="ECO:0000256" key="1">
    <source>
        <dbReference type="SAM" id="Coils"/>
    </source>
</evidence>
<feature type="region of interest" description="Disordered" evidence="2">
    <location>
        <begin position="285"/>
        <end position="304"/>
    </location>
</feature>
<feature type="domain" description="ENTH" evidence="3">
    <location>
        <begin position="12"/>
        <end position="108"/>
    </location>
</feature>
<dbReference type="Gene3D" id="1.25.40.90">
    <property type="match status" value="1"/>
</dbReference>
<sequence>MGFLGLNGNQKTPAEKQLRPILFDESIQVLSNFELNQVASLTYNDLTCDGIFELIEGICNSPLDHTCLTIQKALIVTKHVVVYGSENTVNHAYAIQHLVHPLQEFNTVLMAHKKGGPRGFFQNLQGGGVDRGGPVREAAVEVVKLLSNIDELRKIRVASASQDSLVPVGDNGVAFVTDEVRLHVLKRRIETENQLRIQSNLKKSEGGFGAGYTSKDGKNVVGAAHGIEEMIKMASLQTKKFSDDGRSGKSREQLILEELKAEADAEKAARDAEAAARAAPPVDLLGFSSDPASQQGTADLLSFDAPPAGAAGGAAGTAAGTADLLGGGLVAGTPPAAAPSDDPFGLASAYTGTAAPAPSTGNLLDAAAQHDPFAAVPAVPTTRDSMNLISMNTNLDIMDQAGRDGSTPMVSVTPAPIQVLGSGSAAPAMNGLSAMQMPGLDATGLSTMQMLGPDTTGLSTMQMLGPDTTGLPAMNGLTSAVASVSLSEPAPEKSPVMESSGDRFSALDALAESSVGQAQATALDAKKAEDRLLGFASASSTGPGSGLSAPSLMGMPPPVPEPMGGSVPPVSMGMPPPPPVPEPMGGMGMPMGMPPPPPVPEPMMAPGSGSVANSYGGAAEPGDDDNPWVMGGSAGMGLEPKGPEPSAPPPPPPPDF</sequence>
<accession>A0A448ZKR3</accession>
<dbReference type="InterPro" id="IPR008942">
    <property type="entry name" value="ENTH_VHS"/>
</dbReference>
<organism evidence="4 5">
    <name type="scientific">Pseudo-nitzschia multistriata</name>
    <dbReference type="NCBI Taxonomy" id="183589"/>
    <lineage>
        <taxon>Eukaryota</taxon>
        <taxon>Sar</taxon>
        <taxon>Stramenopiles</taxon>
        <taxon>Ochrophyta</taxon>
        <taxon>Bacillariophyta</taxon>
        <taxon>Bacillariophyceae</taxon>
        <taxon>Bacillariophycidae</taxon>
        <taxon>Bacillariales</taxon>
        <taxon>Bacillariaceae</taxon>
        <taxon>Pseudo-nitzschia</taxon>
    </lineage>
</organism>
<dbReference type="EMBL" id="CAACVS010000459">
    <property type="protein sequence ID" value="VEU42632.1"/>
    <property type="molecule type" value="Genomic_DNA"/>
</dbReference>
<evidence type="ECO:0000256" key="2">
    <source>
        <dbReference type="SAM" id="MobiDB-lite"/>
    </source>
</evidence>
<dbReference type="AlphaFoldDB" id="A0A448ZKR3"/>
<evidence type="ECO:0000313" key="5">
    <source>
        <dbReference type="Proteomes" id="UP000291116"/>
    </source>
</evidence>
<evidence type="ECO:0000313" key="4">
    <source>
        <dbReference type="EMBL" id="VEU42632.1"/>
    </source>
</evidence>
<proteinExistence type="predicted"/>
<dbReference type="InterPro" id="IPR013809">
    <property type="entry name" value="ENTH"/>
</dbReference>
<dbReference type="Proteomes" id="UP000291116">
    <property type="component" value="Unassembled WGS sequence"/>
</dbReference>
<gene>
    <name evidence="4" type="ORF">PSNMU_V1.4_AUG-EV-PASAV3_0096130</name>
</gene>
<feature type="region of interest" description="Disordered" evidence="2">
    <location>
        <begin position="594"/>
        <end position="656"/>
    </location>
</feature>
<feature type="coiled-coil region" evidence="1">
    <location>
        <begin position="249"/>
        <end position="276"/>
    </location>
</feature>
<feature type="compositionally biased region" description="Pro residues" evidence="2">
    <location>
        <begin position="643"/>
        <end position="656"/>
    </location>
</feature>
<dbReference type="SUPFAM" id="SSF48464">
    <property type="entry name" value="ENTH/VHS domain"/>
    <property type="match status" value="1"/>
</dbReference>
<dbReference type="OrthoDB" id="4033880at2759"/>
<name>A0A448ZKR3_9STRA</name>
<protein>
    <recommendedName>
        <fullName evidence="3">ENTH domain-containing protein</fullName>
    </recommendedName>
</protein>
<keyword evidence="1" id="KW-0175">Coiled coil</keyword>
<feature type="region of interest" description="Disordered" evidence="2">
    <location>
        <begin position="536"/>
        <end position="556"/>
    </location>
</feature>
<reference evidence="4 5" key="1">
    <citation type="submission" date="2019-01" db="EMBL/GenBank/DDBJ databases">
        <authorList>
            <person name="Ferrante I. M."/>
        </authorList>
    </citation>
    <scope>NUCLEOTIDE SEQUENCE [LARGE SCALE GENOMIC DNA]</scope>
    <source>
        <strain evidence="4 5">B856</strain>
    </source>
</reference>
<feature type="compositionally biased region" description="Pro residues" evidence="2">
    <location>
        <begin position="594"/>
        <end position="603"/>
    </location>
</feature>
<dbReference type="Pfam" id="PF01417">
    <property type="entry name" value="ENTH"/>
    <property type="match status" value="1"/>
</dbReference>